<dbReference type="PANTHER" id="PTHR30204:SF69">
    <property type="entry name" value="MERR-FAMILY TRANSCRIPTIONAL REGULATOR"/>
    <property type="match status" value="1"/>
</dbReference>
<keyword evidence="7" id="KW-1185">Reference proteome</keyword>
<dbReference type="GO" id="GO:0003677">
    <property type="term" value="F:DNA binding"/>
    <property type="evidence" value="ECO:0007669"/>
    <property type="project" value="UniProtKB-KW"/>
</dbReference>
<evidence type="ECO:0000259" key="5">
    <source>
        <dbReference type="PROSITE" id="PS50937"/>
    </source>
</evidence>
<dbReference type="SUPFAM" id="SSF46955">
    <property type="entry name" value="Putative DNA-binding domain"/>
    <property type="match status" value="1"/>
</dbReference>
<dbReference type="InterPro" id="IPR009061">
    <property type="entry name" value="DNA-bd_dom_put_sf"/>
</dbReference>
<dbReference type="SMART" id="SM00422">
    <property type="entry name" value="HTH_MERR"/>
    <property type="match status" value="1"/>
</dbReference>
<dbReference type="Gene3D" id="3.20.80.10">
    <property type="entry name" value="Regulatory factor, effector binding domain"/>
    <property type="match status" value="1"/>
</dbReference>
<evidence type="ECO:0000256" key="2">
    <source>
        <dbReference type="ARBA" id="ARBA00023015"/>
    </source>
</evidence>
<proteinExistence type="predicted"/>
<evidence type="ECO:0000313" key="6">
    <source>
        <dbReference type="EMBL" id="KRN04432.1"/>
    </source>
</evidence>
<feature type="domain" description="HTH merR-type" evidence="5">
    <location>
        <begin position="1"/>
        <end position="74"/>
    </location>
</feature>
<evidence type="ECO:0000256" key="3">
    <source>
        <dbReference type="ARBA" id="ARBA00023125"/>
    </source>
</evidence>
<dbReference type="RefSeq" id="WP_056974410.1">
    <property type="nucleotide sequence ID" value="NZ_AYZL01000011.1"/>
</dbReference>
<keyword evidence="2" id="KW-0805">Transcription regulation</keyword>
<dbReference type="InterPro" id="IPR000551">
    <property type="entry name" value="MerR-type_HTH_dom"/>
</dbReference>
<dbReference type="Proteomes" id="UP000051378">
    <property type="component" value="Unassembled WGS sequence"/>
</dbReference>
<reference evidence="6 7" key="1">
    <citation type="journal article" date="2015" name="Genome Announc.">
        <title>Expanding the biotechnology potential of lactobacilli through comparative genomics of 213 strains and associated genera.</title>
        <authorList>
            <person name="Sun Z."/>
            <person name="Harris H.M."/>
            <person name="McCann A."/>
            <person name="Guo C."/>
            <person name="Argimon S."/>
            <person name="Zhang W."/>
            <person name="Yang X."/>
            <person name="Jeffery I.B."/>
            <person name="Cooney J.C."/>
            <person name="Kagawa T.F."/>
            <person name="Liu W."/>
            <person name="Song Y."/>
            <person name="Salvetti E."/>
            <person name="Wrobel A."/>
            <person name="Rasinkangas P."/>
            <person name="Parkhill J."/>
            <person name="Rea M.C."/>
            <person name="O'Sullivan O."/>
            <person name="Ritari J."/>
            <person name="Douillard F.P."/>
            <person name="Paul Ross R."/>
            <person name="Yang R."/>
            <person name="Briner A.E."/>
            <person name="Felis G.E."/>
            <person name="de Vos W.M."/>
            <person name="Barrangou R."/>
            <person name="Klaenhammer T.R."/>
            <person name="Caufield P.W."/>
            <person name="Cui Y."/>
            <person name="Zhang H."/>
            <person name="O'Toole P.W."/>
        </authorList>
    </citation>
    <scope>NUCLEOTIDE SEQUENCE [LARGE SCALE GENOMIC DNA]</scope>
    <source>
        <strain evidence="6 7">DSM 23037</strain>
    </source>
</reference>
<keyword evidence="1" id="KW-0678">Repressor</keyword>
<dbReference type="STRING" id="1423744.FC86_GL000223"/>
<comment type="caution">
    <text evidence="6">The sequence shown here is derived from an EMBL/GenBank/DDBJ whole genome shotgun (WGS) entry which is preliminary data.</text>
</comment>
<sequence>MNSILTISNLASLCQVSTETLRHYDRIGLLKPYKINKITRERLYSINQYEQLGTIKELKQLGFSLQEIKYYLQNCNIETTQDLLSKSLKIVNSKIQELSEIKKTIEVKENLRDYSNLKKVPQDKYLTLTYEGEFWNAQVYINKLINHSKNHHISITNNFIQTQWLDYTFVNEKNKLVYEIQVKML</sequence>
<dbReference type="PATRIC" id="fig|1423744.4.peg.228"/>
<evidence type="ECO:0000256" key="4">
    <source>
        <dbReference type="ARBA" id="ARBA00023163"/>
    </source>
</evidence>
<evidence type="ECO:0000256" key="1">
    <source>
        <dbReference type="ARBA" id="ARBA00022491"/>
    </source>
</evidence>
<dbReference type="AlphaFoldDB" id="A0A0R2DJZ4"/>
<dbReference type="PANTHER" id="PTHR30204">
    <property type="entry name" value="REDOX-CYCLING DRUG-SENSING TRANSCRIPTIONAL ACTIVATOR SOXR"/>
    <property type="match status" value="1"/>
</dbReference>
<keyword evidence="3" id="KW-0238">DNA-binding</keyword>
<name>A0A0R2DJZ4_9LACO</name>
<dbReference type="PROSITE" id="PS00552">
    <property type="entry name" value="HTH_MERR_1"/>
    <property type="match status" value="1"/>
</dbReference>
<dbReference type="InterPro" id="IPR047057">
    <property type="entry name" value="MerR_fam"/>
</dbReference>
<dbReference type="Gene3D" id="1.10.1660.10">
    <property type="match status" value="1"/>
</dbReference>
<dbReference type="GO" id="GO:0003700">
    <property type="term" value="F:DNA-binding transcription factor activity"/>
    <property type="evidence" value="ECO:0007669"/>
    <property type="project" value="InterPro"/>
</dbReference>
<dbReference type="Pfam" id="PF13411">
    <property type="entry name" value="MerR_1"/>
    <property type="match status" value="1"/>
</dbReference>
<keyword evidence="4" id="KW-0804">Transcription</keyword>
<evidence type="ECO:0000313" key="7">
    <source>
        <dbReference type="Proteomes" id="UP000051378"/>
    </source>
</evidence>
<dbReference type="PROSITE" id="PS50937">
    <property type="entry name" value="HTH_MERR_2"/>
    <property type="match status" value="1"/>
</dbReference>
<dbReference type="EMBL" id="AYZL01000011">
    <property type="protein sequence ID" value="KRN04432.1"/>
    <property type="molecule type" value="Genomic_DNA"/>
</dbReference>
<accession>A0A0R2DJZ4</accession>
<protein>
    <recommendedName>
        <fullName evidence="5">HTH merR-type domain-containing protein</fullName>
    </recommendedName>
</protein>
<organism evidence="6 7">
    <name type="scientific">Holzapfeliella floricola DSM 23037 = JCM 16512</name>
    <dbReference type="NCBI Taxonomy" id="1423744"/>
    <lineage>
        <taxon>Bacteria</taxon>
        <taxon>Bacillati</taxon>
        <taxon>Bacillota</taxon>
        <taxon>Bacilli</taxon>
        <taxon>Lactobacillales</taxon>
        <taxon>Lactobacillaceae</taxon>
        <taxon>Holzapfeliella</taxon>
    </lineage>
</organism>
<dbReference type="InterPro" id="IPR011256">
    <property type="entry name" value="Reg_factor_effector_dom_sf"/>
</dbReference>
<gene>
    <name evidence="6" type="ORF">FC86_GL000223</name>
</gene>